<evidence type="ECO:0000313" key="1">
    <source>
        <dbReference type="EMBL" id="GHI75292.1"/>
    </source>
</evidence>
<reference evidence="2" key="1">
    <citation type="submission" date="2023-07" db="EMBL/GenBank/DDBJ databases">
        <title>Whole genome shotgun sequence of Streptomyces spororaveus NBRC 15456.</title>
        <authorList>
            <person name="Komaki H."/>
            <person name="Tamura T."/>
        </authorList>
    </citation>
    <scope>NUCLEOTIDE SEQUENCE [LARGE SCALE GENOMIC DNA]</scope>
    <source>
        <strain evidence="2">NBRC 15456</strain>
    </source>
</reference>
<dbReference type="EMBL" id="BNED01000005">
    <property type="protein sequence ID" value="GHI75292.1"/>
    <property type="molecule type" value="Genomic_DNA"/>
</dbReference>
<protein>
    <recommendedName>
        <fullName evidence="3">Hypervirulence associated protein TUDOR domain-containing protein</fullName>
    </recommendedName>
</protein>
<proteinExistence type="predicted"/>
<evidence type="ECO:0000313" key="2">
    <source>
        <dbReference type="Proteomes" id="UP000608522"/>
    </source>
</evidence>
<dbReference type="RefSeq" id="WP_202197766.1">
    <property type="nucleotide sequence ID" value="NZ_BAAATO010000062.1"/>
</dbReference>
<name>A0ABQ3T4K1_9ACTN</name>
<comment type="caution">
    <text evidence="1">The sequence shown here is derived from an EMBL/GenBank/DDBJ whole genome shotgun (WGS) entry which is preliminary data.</text>
</comment>
<gene>
    <name evidence="1" type="ORF">Sspor_08530</name>
</gene>
<sequence>MPHEENDLITYHDGRPDLQEGRIEEARDQGPHAVYRVRNAKTNEIQVITQGQID</sequence>
<dbReference type="Proteomes" id="UP000608522">
    <property type="component" value="Unassembled WGS sequence"/>
</dbReference>
<accession>A0ABQ3T4K1</accession>
<evidence type="ECO:0008006" key="3">
    <source>
        <dbReference type="Google" id="ProtNLM"/>
    </source>
</evidence>
<keyword evidence="2" id="KW-1185">Reference proteome</keyword>
<organism evidence="1 2">
    <name type="scientific">Streptomyces spororaveus</name>
    <dbReference type="NCBI Taxonomy" id="284039"/>
    <lineage>
        <taxon>Bacteria</taxon>
        <taxon>Bacillati</taxon>
        <taxon>Actinomycetota</taxon>
        <taxon>Actinomycetes</taxon>
        <taxon>Kitasatosporales</taxon>
        <taxon>Streptomycetaceae</taxon>
        <taxon>Streptomyces</taxon>
    </lineage>
</organism>